<gene>
    <name evidence="2" type="ORF">CRG98_025784</name>
</gene>
<feature type="compositionally biased region" description="Polar residues" evidence="1">
    <location>
        <begin position="1"/>
        <end position="10"/>
    </location>
</feature>
<organism evidence="2 3">
    <name type="scientific">Punica granatum</name>
    <name type="common">Pomegranate</name>
    <dbReference type="NCBI Taxonomy" id="22663"/>
    <lineage>
        <taxon>Eukaryota</taxon>
        <taxon>Viridiplantae</taxon>
        <taxon>Streptophyta</taxon>
        <taxon>Embryophyta</taxon>
        <taxon>Tracheophyta</taxon>
        <taxon>Spermatophyta</taxon>
        <taxon>Magnoliopsida</taxon>
        <taxon>eudicotyledons</taxon>
        <taxon>Gunneridae</taxon>
        <taxon>Pentapetalae</taxon>
        <taxon>rosids</taxon>
        <taxon>malvids</taxon>
        <taxon>Myrtales</taxon>
        <taxon>Lythraceae</taxon>
        <taxon>Punica</taxon>
    </lineage>
</organism>
<accession>A0A2I0JC67</accession>
<keyword evidence="3" id="KW-1185">Reference proteome</keyword>
<proteinExistence type="predicted"/>
<feature type="compositionally biased region" description="Basic and acidic residues" evidence="1">
    <location>
        <begin position="14"/>
        <end position="24"/>
    </location>
</feature>
<evidence type="ECO:0000313" key="3">
    <source>
        <dbReference type="Proteomes" id="UP000233551"/>
    </source>
</evidence>
<sequence>MESKNGSEPASNKHCKEELDQLDRSHKRAKKIAVRRVNISNEKEDHQVGEQANKSKGYEEYRDALLGIGGGINAAMPIPPPGLRVDDRSMVDFSNALWVDDRVGVLSEELEGFLDCQGAGERCGLWSSQKATSKTMVTKGRTHTY</sequence>
<feature type="compositionally biased region" description="Basic residues" evidence="1">
    <location>
        <begin position="25"/>
        <end position="34"/>
    </location>
</feature>
<feature type="region of interest" description="Disordered" evidence="1">
    <location>
        <begin position="1"/>
        <end position="56"/>
    </location>
</feature>
<dbReference type="EMBL" id="PGOL01001827">
    <property type="protein sequence ID" value="PKI53825.1"/>
    <property type="molecule type" value="Genomic_DNA"/>
</dbReference>
<protein>
    <submittedName>
        <fullName evidence="2">Uncharacterized protein</fullName>
    </submittedName>
</protein>
<comment type="caution">
    <text evidence="2">The sequence shown here is derived from an EMBL/GenBank/DDBJ whole genome shotgun (WGS) entry which is preliminary data.</text>
</comment>
<reference evidence="2 3" key="1">
    <citation type="submission" date="2017-11" db="EMBL/GenBank/DDBJ databases">
        <title>De-novo sequencing of pomegranate (Punica granatum L.) genome.</title>
        <authorList>
            <person name="Akparov Z."/>
            <person name="Amiraslanov A."/>
            <person name="Hajiyeva S."/>
            <person name="Abbasov M."/>
            <person name="Kaur K."/>
            <person name="Hamwieh A."/>
            <person name="Solovyev V."/>
            <person name="Salamov A."/>
            <person name="Braich B."/>
            <person name="Kosarev P."/>
            <person name="Mahmoud A."/>
            <person name="Hajiyev E."/>
            <person name="Babayeva S."/>
            <person name="Izzatullayeva V."/>
            <person name="Mammadov A."/>
            <person name="Mammadov A."/>
            <person name="Sharifova S."/>
            <person name="Ojaghi J."/>
            <person name="Eynullazada K."/>
            <person name="Bayramov B."/>
            <person name="Abdulazimova A."/>
            <person name="Shahmuradov I."/>
        </authorList>
    </citation>
    <scope>NUCLEOTIDE SEQUENCE [LARGE SCALE GENOMIC DNA]</scope>
    <source>
        <strain evidence="3">cv. AG2017</strain>
        <tissue evidence="2">Leaf</tissue>
    </source>
</reference>
<name>A0A2I0JC67_PUNGR</name>
<dbReference type="AlphaFoldDB" id="A0A2I0JC67"/>
<evidence type="ECO:0000256" key="1">
    <source>
        <dbReference type="SAM" id="MobiDB-lite"/>
    </source>
</evidence>
<evidence type="ECO:0000313" key="2">
    <source>
        <dbReference type="EMBL" id="PKI53825.1"/>
    </source>
</evidence>
<dbReference type="Proteomes" id="UP000233551">
    <property type="component" value="Unassembled WGS sequence"/>
</dbReference>